<feature type="signal peptide" evidence="1">
    <location>
        <begin position="1"/>
        <end position="19"/>
    </location>
</feature>
<evidence type="ECO:0000313" key="3">
    <source>
        <dbReference type="EMBL" id="ORX43980.1"/>
    </source>
</evidence>
<keyword evidence="1" id="KW-0732">Signal</keyword>
<reference evidence="2 4" key="2">
    <citation type="submission" date="2016-08" db="EMBL/GenBank/DDBJ databases">
        <title>Pervasive Adenine N6-methylation of Active Genes in Fungi.</title>
        <authorList>
            <consortium name="DOE Joint Genome Institute"/>
            <person name="Mondo S.J."/>
            <person name="Dannebaum R.O."/>
            <person name="Kuo R.C."/>
            <person name="Labutti K."/>
            <person name="Haridas S."/>
            <person name="Kuo A."/>
            <person name="Salamov A."/>
            <person name="Ahrendt S.R."/>
            <person name="Lipzen A."/>
            <person name="Sullivan W."/>
            <person name="Andreopoulos W.B."/>
            <person name="Clum A."/>
            <person name="Lindquist E."/>
            <person name="Daum C."/>
            <person name="Ramamoorthy G.K."/>
            <person name="Gryganskyi A."/>
            <person name="Culley D."/>
            <person name="Magnuson J.K."/>
            <person name="James T.Y."/>
            <person name="O'Malley M.A."/>
            <person name="Stajich J.E."/>
            <person name="Spatafora J.W."/>
            <person name="Visel A."/>
            <person name="Grigoriev I.V."/>
        </authorList>
    </citation>
    <scope>NUCLEOTIDE SEQUENCE [LARGE SCALE GENOMIC DNA]</scope>
    <source>
        <strain evidence="2">Finn</strain>
        <strain evidence="4">finn</strain>
    </source>
</reference>
<evidence type="ECO:0000313" key="4">
    <source>
        <dbReference type="Proteomes" id="UP000193719"/>
    </source>
</evidence>
<dbReference type="EMBL" id="MCFH01000049">
    <property type="protein sequence ID" value="ORX43980.1"/>
    <property type="molecule type" value="Genomic_DNA"/>
</dbReference>
<organism evidence="2 4">
    <name type="scientific">Piromyces finnis</name>
    <dbReference type="NCBI Taxonomy" id="1754191"/>
    <lineage>
        <taxon>Eukaryota</taxon>
        <taxon>Fungi</taxon>
        <taxon>Fungi incertae sedis</taxon>
        <taxon>Chytridiomycota</taxon>
        <taxon>Chytridiomycota incertae sedis</taxon>
        <taxon>Neocallimastigomycetes</taxon>
        <taxon>Neocallimastigales</taxon>
        <taxon>Neocallimastigaceae</taxon>
        <taxon>Piromyces</taxon>
    </lineage>
</organism>
<keyword evidence="4" id="KW-1185">Reference proteome</keyword>
<protein>
    <submittedName>
        <fullName evidence="2">Uncharacterized protein</fullName>
    </submittedName>
</protein>
<dbReference type="OrthoDB" id="2180674at2759"/>
<evidence type="ECO:0000313" key="2">
    <source>
        <dbReference type="EMBL" id="ORX41395.1"/>
    </source>
</evidence>
<dbReference type="Proteomes" id="UP000193719">
    <property type="component" value="Unassembled WGS sequence"/>
</dbReference>
<reference evidence="2 4" key="1">
    <citation type="submission" date="2016-08" db="EMBL/GenBank/DDBJ databases">
        <title>Genomes of anaerobic fungi encode conserved fungal cellulosomes for biomass hydrolysis.</title>
        <authorList>
            <consortium name="DOE Joint Genome Institute"/>
            <person name="Haitjema C.H."/>
            <person name="Gilmore S.P."/>
            <person name="Henske J.K."/>
            <person name="Solomon K.V."/>
            <person name="De Groot R."/>
            <person name="Kuo A."/>
            <person name="Mondo S.J."/>
            <person name="Salamov A.A."/>
            <person name="Labutti K."/>
            <person name="Zhao Z."/>
            <person name="Chiniquy J."/>
            <person name="Barry K."/>
            <person name="Brewer H.M."/>
            <person name="Purvine S.O."/>
            <person name="Wright A.T."/>
            <person name="Boxma B."/>
            <person name="Van Alen T."/>
            <person name="Hackstein J.H."/>
            <person name="Baker S.E."/>
            <person name="Grigoriev I.V."/>
            <person name="O'Malley M.A."/>
        </authorList>
    </citation>
    <scope>NUCLEOTIDE SEQUENCE [LARGE SCALE GENOMIC DNA]</scope>
    <source>
        <strain evidence="2">Finn</strain>
        <strain evidence="4">finn</strain>
    </source>
</reference>
<dbReference type="EMBL" id="MCFH01000089">
    <property type="protein sequence ID" value="ORX41395.1"/>
    <property type="molecule type" value="Genomic_DNA"/>
</dbReference>
<sequence length="205" mass="22371">MKTGSLFLTLLGLITASSSTTVNTITKSGSTKTVPYRTVCSTSQKLVSVTTSITPSKTNALDIPVYTVVPKAYEYCTKFLENCKGGPVTIYDSVKGVPIYTQIECPDLGFSKDDVIATASPNQKSAFDPKELYDLDQIKLTLKENTEYIIHDKTLYCYKKSYTMKPSGFFRNGCSTTFSPVEISTKIVPSVSTTSTKVIPTTITS</sequence>
<comment type="caution">
    <text evidence="2">The sequence shown here is derived from an EMBL/GenBank/DDBJ whole genome shotgun (WGS) entry which is preliminary data.</text>
</comment>
<evidence type="ECO:0000256" key="1">
    <source>
        <dbReference type="SAM" id="SignalP"/>
    </source>
</evidence>
<feature type="chain" id="PRO_5011907584" evidence="1">
    <location>
        <begin position="20"/>
        <end position="205"/>
    </location>
</feature>
<dbReference type="AlphaFoldDB" id="A0A1Y1UVY7"/>
<accession>A0A1Y1UVY7</accession>
<proteinExistence type="predicted"/>
<name>A0A1Y1UVY7_9FUNG</name>
<gene>
    <name evidence="2" type="ORF">BCR36DRAFT_223699</name>
    <name evidence="3" type="ORF">BCR36DRAFT_223700</name>
</gene>
<feature type="non-terminal residue" evidence="2">
    <location>
        <position position="205"/>
    </location>
</feature>